<gene>
    <name evidence="4" type="ORF">K8V56_02935</name>
</gene>
<evidence type="ECO:0000313" key="4">
    <source>
        <dbReference type="EMBL" id="HJF30720.1"/>
    </source>
</evidence>
<name>A0A921FW79_SPOPS</name>
<evidence type="ECO:0000259" key="2">
    <source>
        <dbReference type="Pfam" id="PF13408"/>
    </source>
</evidence>
<feature type="domain" description="Recombinase zinc beta ribbon" evidence="2">
    <location>
        <begin position="5"/>
        <end position="49"/>
    </location>
</feature>
<dbReference type="InterPro" id="IPR025827">
    <property type="entry name" value="Zn_ribbon_recom_dom"/>
</dbReference>
<dbReference type="EMBL" id="DYWT01000049">
    <property type="protein sequence ID" value="HJF30720.1"/>
    <property type="molecule type" value="Genomic_DNA"/>
</dbReference>
<dbReference type="AlphaFoldDB" id="A0A921FW79"/>
<evidence type="ECO:0000313" key="5">
    <source>
        <dbReference type="Proteomes" id="UP000698173"/>
    </source>
</evidence>
<dbReference type="InterPro" id="IPR025378">
    <property type="entry name" value="DUF4368"/>
</dbReference>
<reference evidence="4" key="1">
    <citation type="journal article" date="2021" name="PeerJ">
        <title>Extensive microbial diversity within the chicken gut microbiome revealed by metagenomics and culture.</title>
        <authorList>
            <person name="Gilroy R."/>
            <person name="Ravi A."/>
            <person name="Getino M."/>
            <person name="Pursley I."/>
            <person name="Horton D.L."/>
            <person name="Alikhan N.F."/>
            <person name="Baker D."/>
            <person name="Gharbi K."/>
            <person name="Hall N."/>
            <person name="Watson M."/>
            <person name="Adriaenssens E.M."/>
            <person name="Foster-Nyarko E."/>
            <person name="Jarju S."/>
            <person name="Secka A."/>
            <person name="Antonio M."/>
            <person name="Oren A."/>
            <person name="Chaudhuri R.R."/>
            <person name="La Ragione R."/>
            <person name="Hildebrand F."/>
            <person name="Pallen M.J."/>
        </authorList>
    </citation>
    <scope>NUCLEOTIDE SEQUENCE</scope>
    <source>
        <strain evidence="4">CHK171-7178</strain>
    </source>
</reference>
<dbReference type="Proteomes" id="UP000698173">
    <property type="component" value="Unassembled WGS sequence"/>
</dbReference>
<keyword evidence="1" id="KW-0175">Coiled coil</keyword>
<accession>A0A921FW79</accession>
<feature type="coiled-coil region" evidence="1">
    <location>
        <begin position="67"/>
        <end position="154"/>
    </location>
</feature>
<dbReference type="Pfam" id="PF13408">
    <property type="entry name" value="Zn_ribbon_recom"/>
    <property type="match status" value="1"/>
</dbReference>
<sequence length="216" mass="25575">AKLYQVRGKRIPKHLEYFVCATYQKQKRMCTSHRIRNQVVEELLLEELKRITAFAKSHEEEFTQVVLHQFEQDLSQKQRKDERALEETMARMKSLDAIIEKLYEDNVFGKISDDRFRKMAAGYEAEQAELKDKIHQLQAELNKARENIINTKQFLQLLKKHTEISTINPELIREFVDKIIVYQAEKINGKQDQRIKIYYNCIGAIEIEPSVKMQTS</sequence>
<feature type="non-terminal residue" evidence="4">
    <location>
        <position position="1"/>
    </location>
</feature>
<reference evidence="4" key="2">
    <citation type="submission" date="2021-09" db="EMBL/GenBank/DDBJ databases">
        <authorList>
            <person name="Gilroy R."/>
        </authorList>
    </citation>
    <scope>NUCLEOTIDE SEQUENCE</scope>
    <source>
        <strain evidence="4">CHK171-7178</strain>
    </source>
</reference>
<dbReference type="Pfam" id="PF14287">
    <property type="entry name" value="DUF4368"/>
    <property type="match status" value="1"/>
</dbReference>
<feature type="domain" description="DUF4368" evidence="3">
    <location>
        <begin position="141"/>
        <end position="206"/>
    </location>
</feature>
<protein>
    <submittedName>
        <fullName evidence="4">DUF4368 domain-containing protein</fullName>
    </submittedName>
</protein>
<evidence type="ECO:0000256" key="1">
    <source>
        <dbReference type="SAM" id="Coils"/>
    </source>
</evidence>
<proteinExistence type="predicted"/>
<organism evidence="4 5">
    <name type="scientific">Sporosarcina psychrophila</name>
    <name type="common">Bacillus psychrophilus</name>
    <dbReference type="NCBI Taxonomy" id="1476"/>
    <lineage>
        <taxon>Bacteria</taxon>
        <taxon>Bacillati</taxon>
        <taxon>Bacillota</taxon>
        <taxon>Bacilli</taxon>
        <taxon>Bacillales</taxon>
        <taxon>Caryophanaceae</taxon>
        <taxon>Sporosarcina</taxon>
    </lineage>
</organism>
<evidence type="ECO:0000259" key="3">
    <source>
        <dbReference type="Pfam" id="PF14287"/>
    </source>
</evidence>
<comment type="caution">
    <text evidence="4">The sequence shown here is derived from an EMBL/GenBank/DDBJ whole genome shotgun (WGS) entry which is preliminary data.</text>
</comment>